<dbReference type="InterPro" id="IPR027417">
    <property type="entry name" value="P-loop_NTPase"/>
</dbReference>
<dbReference type="EMBL" id="BEDT01000004">
    <property type="protein sequence ID" value="GAX47981.1"/>
    <property type="molecule type" value="Genomic_DNA"/>
</dbReference>
<organism evidence="2 3">
    <name type="scientific">Pseudolactococcus reticulitermitis</name>
    <dbReference type="NCBI Taxonomy" id="2025039"/>
    <lineage>
        <taxon>Bacteria</taxon>
        <taxon>Bacillati</taxon>
        <taxon>Bacillota</taxon>
        <taxon>Bacilli</taxon>
        <taxon>Lactobacillales</taxon>
        <taxon>Streptococcaceae</taxon>
        <taxon>Pseudolactococcus</taxon>
    </lineage>
</organism>
<dbReference type="OrthoDB" id="9809324at2"/>
<dbReference type="InterPro" id="IPR003959">
    <property type="entry name" value="ATPase_AAA_core"/>
</dbReference>
<dbReference type="Proteomes" id="UP000218689">
    <property type="component" value="Unassembled WGS sequence"/>
</dbReference>
<accession>A0A224XEH2</accession>
<evidence type="ECO:0000259" key="1">
    <source>
        <dbReference type="Pfam" id="PF13304"/>
    </source>
</evidence>
<reference evidence="3" key="1">
    <citation type="submission" date="2017-08" db="EMBL/GenBank/DDBJ databases">
        <title>Draft genome sequence of Lactococcus sp. strain Rs-Y01, isolated from the gut of the lower termite Reticulitermes speratus.</title>
        <authorList>
            <person name="Ohkuma M."/>
            <person name="Yuki M."/>
        </authorList>
    </citation>
    <scope>NUCLEOTIDE SEQUENCE [LARGE SCALE GENOMIC DNA]</scope>
    <source>
        <strain evidence="3">Rs-Y01</strain>
    </source>
</reference>
<dbReference type="GO" id="GO:0005524">
    <property type="term" value="F:ATP binding"/>
    <property type="evidence" value="ECO:0007669"/>
    <property type="project" value="InterPro"/>
</dbReference>
<proteinExistence type="predicted"/>
<dbReference type="SUPFAM" id="SSF52540">
    <property type="entry name" value="P-loop containing nucleoside triphosphate hydrolases"/>
    <property type="match status" value="1"/>
</dbReference>
<feature type="domain" description="ATPase AAA-type core" evidence="1">
    <location>
        <begin position="51"/>
        <end position="343"/>
    </location>
</feature>
<gene>
    <name evidence="2" type="ORF">RsY01_1595</name>
</gene>
<comment type="caution">
    <text evidence="2">The sequence shown here is derived from an EMBL/GenBank/DDBJ whole genome shotgun (WGS) entry which is preliminary data.</text>
</comment>
<keyword evidence="3" id="KW-1185">Reference proteome</keyword>
<dbReference type="RefSeq" id="WP_094785027.1">
    <property type="nucleotide sequence ID" value="NZ_BEDT01000004.1"/>
</dbReference>
<dbReference type="GO" id="GO:0016887">
    <property type="term" value="F:ATP hydrolysis activity"/>
    <property type="evidence" value="ECO:0007669"/>
    <property type="project" value="InterPro"/>
</dbReference>
<sequence>MKLLKIVIEDLPLFKKGTEISFLTESRVKESEKHELIHLFKNFYFNKTLTFTGLNAAGKTQIFNVIAFTMSLMQAKPINSPMLQSIFSNNSNVLNLGIEQKGKISVYFYSHIDGQASVNKLEVTILRTKDSSDDEYKYFISEEILYRKSTAGIRSKKDLYCFNKKENEKIQILDRKSEDFLALSSDVSLLNVFYNLKTYKKLYYRNMLRFTDFNMLSTFVTVPLEVIQFLDPSIEFLKFDIVEERGEKDFKIELKFKWDEKIVILDSPTELNTILSSGTVKGLGVFMSAILTLKNGGIMLIDELENHFNREIALTLIHLFTDRKINTEGAVLVYTTHYSELLDTLDRNDSIYIVSKDNNIFLKKLSDELKRNDIRRSDQFIKGILSHTAPKYDAEMKLKRVIKKISKSE</sequence>
<dbReference type="Pfam" id="PF13304">
    <property type="entry name" value="AAA_21"/>
    <property type="match status" value="1"/>
</dbReference>
<evidence type="ECO:0000313" key="3">
    <source>
        <dbReference type="Proteomes" id="UP000218689"/>
    </source>
</evidence>
<evidence type="ECO:0000313" key="2">
    <source>
        <dbReference type="EMBL" id="GAX47981.1"/>
    </source>
</evidence>
<protein>
    <recommendedName>
        <fullName evidence="1">ATPase AAA-type core domain-containing protein</fullName>
    </recommendedName>
</protein>
<dbReference type="Gene3D" id="3.40.50.300">
    <property type="entry name" value="P-loop containing nucleotide triphosphate hydrolases"/>
    <property type="match status" value="1"/>
</dbReference>
<name>A0A224XEH2_9LACT</name>
<dbReference type="AlphaFoldDB" id="A0A224XEH2"/>